<keyword evidence="2" id="KW-0472">Membrane</keyword>
<dbReference type="PANTHER" id="PTHR34573:SF1">
    <property type="entry name" value="VITAMIN K EPOXIDE REDUCTASE DOMAIN-CONTAINING PROTEIN"/>
    <property type="match status" value="1"/>
</dbReference>
<feature type="region of interest" description="Disordered" evidence="1">
    <location>
        <begin position="182"/>
        <end position="235"/>
    </location>
</feature>
<gene>
    <name evidence="3" type="ORF">MKW98_031886</name>
</gene>
<proteinExistence type="predicted"/>
<keyword evidence="4" id="KW-1185">Reference proteome</keyword>
<sequence>MYCGLSSCCFKYSYTIAPMSNSMADINLPYYQTEITTKSTPYGISLAKHLCSIGAKMYGAFWFTCCMLVVLQIMLQFWYGWNTRRLQVELAFMNVLGRKKVCVLFGMLHIFVGNWKKFTMHPSAWIVSICTALASSVFSFSFETWTVTERDKAFFATARKHESGGGYGAVYRSGWTGRNAEVCPSNDSSGTEVSGVKHHNLTSLQDYQPVSEDERKPGDGSSAERSDGTRDAKIL</sequence>
<reference evidence="3" key="1">
    <citation type="submission" date="2022-04" db="EMBL/GenBank/DDBJ databases">
        <title>A functionally conserved STORR gene fusion in Papaver species that diverged 16.8 million years ago.</title>
        <authorList>
            <person name="Catania T."/>
        </authorList>
    </citation>
    <scope>NUCLEOTIDE SEQUENCE</scope>
    <source>
        <strain evidence="3">S-188037</strain>
    </source>
</reference>
<keyword evidence="2" id="KW-1133">Transmembrane helix</keyword>
<protein>
    <submittedName>
        <fullName evidence="3">Uncharacterized protein</fullName>
    </submittedName>
</protein>
<evidence type="ECO:0000313" key="3">
    <source>
        <dbReference type="EMBL" id="KAI3903232.1"/>
    </source>
</evidence>
<evidence type="ECO:0000256" key="2">
    <source>
        <dbReference type="SAM" id="Phobius"/>
    </source>
</evidence>
<keyword evidence="2" id="KW-0812">Transmembrane</keyword>
<feature type="compositionally biased region" description="Basic and acidic residues" evidence="1">
    <location>
        <begin position="212"/>
        <end position="235"/>
    </location>
</feature>
<dbReference type="EMBL" id="JAJJMB010011222">
    <property type="protein sequence ID" value="KAI3903232.1"/>
    <property type="molecule type" value="Genomic_DNA"/>
</dbReference>
<name>A0AAD4SDS7_9MAGN</name>
<evidence type="ECO:0000256" key="1">
    <source>
        <dbReference type="SAM" id="MobiDB-lite"/>
    </source>
</evidence>
<dbReference type="Proteomes" id="UP001202328">
    <property type="component" value="Unassembled WGS sequence"/>
</dbReference>
<evidence type="ECO:0000313" key="4">
    <source>
        <dbReference type="Proteomes" id="UP001202328"/>
    </source>
</evidence>
<feature type="transmembrane region" description="Helical" evidence="2">
    <location>
        <begin position="124"/>
        <end position="142"/>
    </location>
</feature>
<feature type="transmembrane region" description="Helical" evidence="2">
    <location>
        <begin position="60"/>
        <end position="81"/>
    </location>
</feature>
<comment type="caution">
    <text evidence="3">The sequence shown here is derived from an EMBL/GenBank/DDBJ whole genome shotgun (WGS) entry which is preliminary data.</text>
</comment>
<dbReference type="AlphaFoldDB" id="A0AAD4SDS7"/>
<dbReference type="PANTHER" id="PTHR34573">
    <property type="entry name" value="VKC DOMAIN-CONTAINING PROTEIN"/>
    <property type="match status" value="1"/>
</dbReference>
<accession>A0AAD4SDS7</accession>
<organism evidence="3 4">
    <name type="scientific">Papaver atlanticum</name>
    <dbReference type="NCBI Taxonomy" id="357466"/>
    <lineage>
        <taxon>Eukaryota</taxon>
        <taxon>Viridiplantae</taxon>
        <taxon>Streptophyta</taxon>
        <taxon>Embryophyta</taxon>
        <taxon>Tracheophyta</taxon>
        <taxon>Spermatophyta</taxon>
        <taxon>Magnoliopsida</taxon>
        <taxon>Ranunculales</taxon>
        <taxon>Papaveraceae</taxon>
        <taxon>Papaveroideae</taxon>
        <taxon>Papaver</taxon>
    </lineage>
</organism>
<feature type="transmembrane region" description="Helical" evidence="2">
    <location>
        <begin position="101"/>
        <end position="118"/>
    </location>
</feature>